<proteinExistence type="predicted"/>
<dbReference type="NCBIfam" id="TIGR02532">
    <property type="entry name" value="IV_pilin_GFxxxE"/>
    <property type="match status" value="1"/>
</dbReference>
<dbReference type="AlphaFoldDB" id="A0A8J3BX73"/>
<evidence type="ECO:0000313" key="2">
    <source>
        <dbReference type="EMBL" id="GGK86482.1"/>
    </source>
</evidence>
<gene>
    <name evidence="2" type="ORF">GCM10012284_20870</name>
</gene>
<accession>A0A8J3BX73</accession>
<dbReference type="Proteomes" id="UP000656042">
    <property type="component" value="Unassembled WGS sequence"/>
</dbReference>
<evidence type="ECO:0008006" key="4">
    <source>
        <dbReference type="Google" id="ProtNLM"/>
    </source>
</evidence>
<keyword evidence="1" id="KW-1133">Transmembrane helix</keyword>
<dbReference type="InterPro" id="IPR012902">
    <property type="entry name" value="N_methyl_site"/>
</dbReference>
<dbReference type="Pfam" id="PF07963">
    <property type="entry name" value="N_methyl"/>
    <property type="match status" value="1"/>
</dbReference>
<sequence>MTARKDPADAGFTLVEVLSALAVIGVVLTAVTTFFIRSMVVVDLQGARQTAIRVASSGMEELRAVSGQLALTWLTKHADPVEVQMNGITYHRGWDVPPSSSLITATVHVTWRSKGCPDDTCSYSTSTLISTSSVEPVFDPAAP</sequence>
<organism evidence="2 3">
    <name type="scientific">Mangrovihabitans endophyticus</name>
    <dbReference type="NCBI Taxonomy" id="1751298"/>
    <lineage>
        <taxon>Bacteria</taxon>
        <taxon>Bacillati</taxon>
        <taxon>Actinomycetota</taxon>
        <taxon>Actinomycetes</taxon>
        <taxon>Micromonosporales</taxon>
        <taxon>Micromonosporaceae</taxon>
        <taxon>Mangrovihabitans</taxon>
    </lineage>
</organism>
<keyword evidence="3" id="KW-1185">Reference proteome</keyword>
<dbReference type="InterPro" id="IPR045584">
    <property type="entry name" value="Pilin-like"/>
</dbReference>
<feature type="transmembrane region" description="Helical" evidence="1">
    <location>
        <begin position="12"/>
        <end position="36"/>
    </location>
</feature>
<dbReference type="RefSeq" id="WP_189078936.1">
    <property type="nucleotide sequence ID" value="NZ_BMMX01000006.1"/>
</dbReference>
<reference evidence="2" key="1">
    <citation type="journal article" date="2014" name="Int. J. Syst. Evol. Microbiol.">
        <title>Complete genome sequence of Corynebacterium casei LMG S-19264T (=DSM 44701T), isolated from a smear-ripened cheese.</title>
        <authorList>
            <consortium name="US DOE Joint Genome Institute (JGI-PGF)"/>
            <person name="Walter F."/>
            <person name="Albersmeier A."/>
            <person name="Kalinowski J."/>
            <person name="Ruckert C."/>
        </authorList>
    </citation>
    <scope>NUCLEOTIDE SEQUENCE</scope>
    <source>
        <strain evidence="2">CGMCC 4.7299</strain>
    </source>
</reference>
<protein>
    <recommendedName>
        <fullName evidence="4">Prepilin-type N-terminal cleavage/methylation domain-containing protein</fullName>
    </recommendedName>
</protein>
<comment type="caution">
    <text evidence="2">The sequence shown here is derived from an EMBL/GenBank/DDBJ whole genome shotgun (WGS) entry which is preliminary data.</text>
</comment>
<evidence type="ECO:0000256" key="1">
    <source>
        <dbReference type="SAM" id="Phobius"/>
    </source>
</evidence>
<keyword evidence="1" id="KW-0472">Membrane</keyword>
<reference evidence="2" key="2">
    <citation type="submission" date="2020-09" db="EMBL/GenBank/DDBJ databases">
        <authorList>
            <person name="Sun Q."/>
            <person name="Zhou Y."/>
        </authorList>
    </citation>
    <scope>NUCLEOTIDE SEQUENCE</scope>
    <source>
        <strain evidence="2">CGMCC 4.7299</strain>
    </source>
</reference>
<keyword evidence="1" id="KW-0812">Transmembrane</keyword>
<evidence type="ECO:0000313" key="3">
    <source>
        <dbReference type="Proteomes" id="UP000656042"/>
    </source>
</evidence>
<dbReference type="EMBL" id="BMMX01000006">
    <property type="protein sequence ID" value="GGK86482.1"/>
    <property type="molecule type" value="Genomic_DNA"/>
</dbReference>
<dbReference type="SUPFAM" id="SSF54523">
    <property type="entry name" value="Pili subunits"/>
    <property type="match status" value="1"/>
</dbReference>
<name>A0A8J3BX73_9ACTN</name>
<dbReference type="PROSITE" id="PS00409">
    <property type="entry name" value="PROKAR_NTER_METHYL"/>
    <property type="match status" value="1"/>
</dbReference>